<evidence type="ECO:0000256" key="5">
    <source>
        <dbReference type="SAM" id="MobiDB-lite"/>
    </source>
</evidence>
<evidence type="ECO:0000256" key="4">
    <source>
        <dbReference type="ARBA" id="ARBA00023033"/>
    </source>
</evidence>
<feature type="transmembrane region" description="Helical" evidence="6">
    <location>
        <begin position="6"/>
        <end position="29"/>
    </location>
</feature>
<evidence type="ECO:0000256" key="3">
    <source>
        <dbReference type="ARBA" id="ARBA00023002"/>
    </source>
</evidence>
<keyword evidence="6" id="KW-0812">Transmembrane</keyword>
<dbReference type="GO" id="GO:0071949">
    <property type="term" value="F:FAD binding"/>
    <property type="evidence" value="ECO:0007669"/>
    <property type="project" value="InterPro"/>
</dbReference>
<keyword evidence="6" id="KW-1133">Transmembrane helix</keyword>
<keyword evidence="2" id="KW-0274">FAD</keyword>
<dbReference type="PANTHER" id="PTHR46972">
    <property type="entry name" value="MONOOXYGENASE ASQM-RELATED"/>
    <property type="match status" value="1"/>
</dbReference>
<dbReference type="Pfam" id="PF01494">
    <property type="entry name" value="FAD_binding_3"/>
    <property type="match status" value="1"/>
</dbReference>
<gene>
    <name evidence="8" type="ORF">Cvel_25625</name>
</gene>
<dbReference type="SUPFAM" id="SSF51905">
    <property type="entry name" value="FAD/NAD(P)-binding domain"/>
    <property type="match status" value="1"/>
</dbReference>
<keyword evidence="1" id="KW-0285">Flavoprotein</keyword>
<dbReference type="VEuPathDB" id="CryptoDB:Cvel_25625"/>
<name>A0A0G4HAA5_9ALVE</name>
<dbReference type="PANTHER" id="PTHR46972:SF1">
    <property type="entry name" value="FAD DEPENDENT OXIDOREDUCTASE DOMAIN-CONTAINING PROTEIN"/>
    <property type="match status" value="1"/>
</dbReference>
<evidence type="ECO:0000313" key="8">
    <source>
        <dbReference type="EMBL" id="CEM40882.1"/>
    </source>
</evidence>
<dbReference type="InterPro" id="IPR036188">
    <property type="entry name" value="FAD/NAD-bd_sf"/>
</dbReference>
<evidence type="ECO:0000256" key="2">
    <source>
        <dbReference type="ARBA" id="ARBA00022827"/>
    </source>
</evidence>
<keyword evidence="6" id="KW-0472">Membrane</keyword>
<protein>
    <recommendedName>
        <fullName evidence="7">FAD-binding domain-containing protein</fullName>
    </recommendedName>
</protein>
<feature type="region of interest" description="Disordered" evidence="5">
    <location>
        <begin position="445"/>
        <end position="472"/>
    </location>
</feature>
<keyword evidence="3" id="KW-0560">Oxidoreductase</keyword>
<evidence type="ECO:0000259" key="7">
    <source>
        <dbReference type="Pfam" id="PF01494"/>
    </source>
</evidence>
<dbReference type="GO" id="GO:0004497">
    <property type="term" value="F:monooxygenase activity"/>
    <property type="evidence" value="ECO:0007669"/>
    <property type="project" value="UniProtKB-KW"/>
</dbReference>
<keyword evidence="4" id="KW-0503">Monooxygenase</keyword>
<organism evidence="8">
    <name type="scientific">Chromera velia CCMP2878</name>
    <dbReference type="NCBI Taxonomy" id="1169474"/>
    <lineage>
        <taxon>Eukaryota</taxon>
        <taxon>Sar</taxon>
        <taxon>Alveolata</taxon>
        <taxon>Colpodellida</taxon>
        <taxon>Chromeraceae</taxon>
        <taxon>Chromera</taxon>
    </lineage>
</organism>
<accession>A0A0G4HAA5</accession>
<dbReference type="InterPro" id="IPR002938">
    <property type="entry name" value="FAD-bd"/>
</dbReference>
<dbReference type="Gene3D" id="3.50.50.60">
    <property type="entry name" value="FAD/NAD(P)-binding domain"/>
    <property type="match status" value="1"/>
</dbReference>
<dbReference type="AlphaFoldDB" id="A0A0G4HAA5"/>
<evidence type="ECO:0000256" key="6">
    <source>
        <dbReference type="SAM" id="Phobius"/>
    </source>
</evidence>
<dbReference type="EMBL" id="CDMZ01002124">
    <property type="protein sequence ID" value="CEM40882.1"/>
    <property type="molecule type" value="Genomic_DNA"/>
</dbReference>
<feature type="domain" description="FAD-binding" evidence="7">
    <location>
        <begin position="347"/>
        <end position="382"/>
    </location>
</feature>
<evidence type="ECO:0000256" key="1">
    <source>
        <dbReference type="ARBA" id="ARBA00022630"/>
    </source>
</evidence>
<sequence>MEGSKAPFVIVGGGVGGWALALSLSRLGLWKGRVHLFERDPILSRYRGYSLTMQEQEGGAYLKEMGLDRQCREAGVPSAGYTTLRAGDGGVVFHGGVLPGKRVDPLRKRGNFALPREVLRKILHDAVVGEEGGGAVVHWGCSLESMEFVKGDGRNGDGVRLNFVKTQEKGEEEEQDEHGGRTSVVAGAVVFVDGLNSLARRKLIGDPLVFSGLRMINGICENGHALVQQRVLECVDGKGARIFTKPFDSRRIMWQLTHKVEMDTKGAETAAAALVAESQSSSSGSCVRKKAKEDALSIVRQWPEPVLSLIASTETSDMRVGYLFDREPLNSSVFEEASRALGGLCTFMGDAAHPMTPFKGQGANNALLDARELSACLAFHCRMESDGGEGILPDFVEGCQSGIRTAFREFEEGMVPRSAKWVLASRALALFAHTTEAVCEEAQRKARGKTEAAETEQQRRSCREAEARITRN</sequence>
<reference evidence="8" key="1">
    <citation type="submission" date="2014-11" db="EMBL/GenBank/DDBJ databases">
        <authorList>
            <person name="Otto D Thomas"/>
            <person name="Naeem Raeece"/>
        </authorList>
    </citation>
    <scope>NUCLEOTIDE SEQUENCE</scope>
</reference>
<proteinExistence type="predicted"/>
<dbReference type="PRINTS" id="PR00420">
    <property type="entry name" value="RNGMNOXGNASE"/>
</dbReference>